<feature type="transmembrane region" description="Helical" evidence="1">
    <location>
        <begin position="54"/>
        <end position="74"/>
    </location>
</feature>
<keyword evidence="1" id="KW-1133">Transmembrane helix</keyword>
<organism evidence="2 3">
    <name type="scientific">Athelia psychrophila</name>
    <dbReference type="NCBI Taxonomy" id="1759441"/>
    <lineage>
        <taxon>Eukaryota</taxon>
        <taxon>Fungi</taxon>
        <taxon>Dikarya</taxon>
        <taxon>Basidiomycota</taxon>
        <taxon>Agaricomycotina</taxon>
        <taxon>Agaricomycetes</taxon>
        <taxon>Agaricomycetidae</taxon>
        <taxon>Atheliales</taxon>
        <taxon>Atheliaceae</taxon>
        <taxon>Athelia</taxon>
    </lineage>
</organism>
<feature type="transmembrane region" description="Helical" evidence="1">
    <location>
        <begin position="94"/>
        <end position="116"/>
    </location>
</feature>
<sequence length="260" mass="28929">MAGSALYLGLKPEPDISFHDALLVLYLLAPCWVTNICLLAFIEGDAQILQLLSTIQSFVVFIFASFVIVTAPVFGSHPDCNKNAWMVFFFPIPVFQVGRILGGVACVSIMFPYICITVQGYIAQLAKPGDVANPGDAVIPPNTATLQTDVPMQIPKDIEKGNLGVLDKLKAKNGRRWKPDFDGPLTGQLLFILFVWVLAVMNTEYLIVRNRFEPSDTTWSFGQILPLLLVIIPFRGMFRAFKTHGIWNVKQEGEGRRKKV</sequence>
<feature type="transmembrane region" description="Helical" evidence="1">
    <location>
        <begin position="219"/>
        <end position="238"/>
    </location>
</feature>
<reference evidence="2 3" key="1">
    <citation type="journal article" date="2016" name="Mol. Biol. Evol.">
        <title>Comparative Genomics of Early-Diverging Mushroom-Forming Fungi Provides Insights into the Origins of Lignocellulose Decay Capabilities.</title>
        <authorList>
            <person name="Nagy L.G."/>
            <person name="Riley R."/>
            <person name="Tritt A."/>
            <person name="Adam C."/>
            <person name="Daum C."/>
            <person name="Floudas D."/>
            <person name="Sun H."/>
            <person name="Yadav J.S."/>
            <person name="Pangilinan J."/>
            <person name="Larsson K.H."/>
            <person name="Matsuura K."/>
            <person name="Barry K."/>
            <person name="Labutti K."/>
            <person name="Kuo R."/>
            <person name="Ohm R.A."/>
            <person name="Bhattacharya S.S."/>
            <person name="Shirouzu T."/>
            <person name="Yoshinaga Y."/>
            <person name="Martin F.M."/>
            <person name="Grigoriev I.V."/>
            <person name="Hibbett D.S."/>
        </authorList>
    </citation>
    <scope>NUCLEOTIDE SEQUENCE [LARGE SCALE GENOMIC DNA]</scope>
    <source>
        <strain evidence="2 3">CBS 109695</strain>
    </source>
</reference>
<accession>A0A167U877</accession>
<dbReference type="OrthoDB" id="5427664at2759"/>
<gene>
    <name evidence="2" type="ORF">FIBSPDRAFT_462215</name>
</gene>
<proteinExistence type="predicted"/>
<evidence type="ECO:0000313" key="3">
    <source>
        <dbReference type="Proteomes" id="UP000076532"/>
    </source>
</evidence>
<dbReference type="AlphaFoldDB" id="A0A167U877"/>
<evidence type="ECO:0000256" key="1">
    <source>
        <dbReference type="SAM" id="Phobius"/>
    </source>
</evidence>
<keyword evidence="1" id="KW-0472">Membrane</keyword>
<keyword evidence="1" id="KW-0812">Transmembrane</keyword>
<feature type="transmembrane region" description="Helical" evidence="1">
    <location>
        <begin position="185"/>
        <end position="207"/>
    </location>
</feature>
<feature type="transmembrane region" description="Helical" evidence="1">
    <location>
        <begin position="21"/>
        <end position="42"/>
    </location>
</feature>
<dbReference type="Proteomes" id="UP000076532">
    <property type="component" value="Unassembled WGS sequence"/>
</dbReference>
<name>A0A167U877_9AGAM</name>
<dbReference type="EMBL" id="KV418021">
    <property type="protein sequence ID" value="KZP03685.1"/>
    <property type="molecule type" value="Genomic_DNA"/>
</dbReference>
<keyword evidence="3" id="KW-1185">Reference proteome</keyword>
<protein>
    <submittedName>
        <fullName evidence="2">Uncharacterized protein</fullName>
    </submittedName>
</protein>
<evidence type="ECO:0000313" key="2">
    <source>
        <dbReference type="EMBL" id="KZP03685.1"/>
    </source>
</evidence>